<proteinExistence type="predicted"/>
<feature type="compositionally biased region" description="Polar residues" evidence="1">
    <location>
        <begin position="749"/>
        <end position="764"/>
    </location>
</feature>
<accession>A0A0F7TW29</accession>
<feature type="region of interest" description="Disordered" evidence="1">
    <location>
        <begin position="573"/>
        <end position="599"/>
    </location>
</feature>
<protein>
    <submittedName>
        <fullName evidence="2">Uncharacterized protein</fullName>
    </submittedName>
</protein>
<feature type="region of interest" description="Disordered" evidence="1">
    <location>
        <begin position="256"/>
        <end position="280"/>
    </location>
</feature>
<evidence type="ECO:0000256" key="1">
    <source>
        <dbReference type="SAM" id="MobiDB-lite"/>
    </source>
</evidence>
<dbReference type="AlphaFoldDB" id="A0A0F7TW29"/>
<feature type="region of interest" description="Disordered" evidence="1">
    <location>
        <begin position="148"/>
        <end position="168"/>
    </location>
</feature>
<feature type="region of interest" description="Disordered" evidence="1">
    <location>
        <begin position="479"/>
        <end position="533"/>
    </location>
</feature>
<feature type="compositionally biased region" description="Polar residues" evidence="1">
    <location>
        <begin position="151"/>
        <end position="161"/>
    </location>
</feature>
<reference evidence="3" key="1">
    <citation type="journal article" date="2015" name="Genome Announc.">
        <title>Draft genome sequence of the fungus Penicillium brasilianum MG11.</title>
        <authorList>
            <person name="Horn F."/>
            <person name="Linde J."/>
            <person name="Mattern D.J."/>
            <person name="Walther G."/>
            <person name="Guthke R."/>
            <person name="Brakhage A.A."/>
            <person name="Valiante V."/>
        </authorList>
    </citation>
    <scope>NUCLEOTIDE SEQUENCE [LARGE SCALE GENOMIC DNA]</scope>
    <source>
        <strain evidence="3">MG11</strain>
    </source>
</reference>
<feature type="region of interest" description="Disordered" evidence="1">
    <location>
        <begin position="696"/>
        <end position="724"/>
    </location>
</feature>
<dbReference type="EMBL" id="CDHK01000008">
    <property type="protein sequence ID" value="CEJ60071.1"/>
    <property type="molecule type" value="Genomic_DNA"/>
</dbReference>
<feature type="region of interest" description="Disordered" evidence="1">
    <location>
        <begin position="1"/>
        <end position="36"/>
    </location>
</feature>
<feature type="compositionally biased region" description="Basic residues" evidence="1">
    <location>
        <begin position="10"/>
        <end position="29"/>
    </location>
</feature>
<dbReference type="OrthoDB" id="9975114at2759"/>
<feature type="region of interest" description="Disordered" evidence="1">
    <location>
        <begin position="820"/>
        <end position="856"/>
    </location>
</feature>
<evidence type="ECO:0000313" key="2">
    <source>
        <dbReference type="EMBL" id="CEJ60071.1"/>
    </source>
</evidence>
<gene>
    <name evidence="2" type="ORF">PMG11_08661</name>
</gene>
<keyword evidence="3" id="KW-1185">Reference proteome</keyword>
<name>A0A0F7TW29_PENBI</name>
<organism evidence="2 3">
    <name type="scientific">Penicillium brasilianum</name>
    <dbReference type="NCBI Taxonomy" id="104259"/>
    <lineage>
        <taxon>Eukaryota</taxon>
        <taxon>Fungi</taxon>
        <taxon>Dikarya</taxon>
        <taxon>Ascomycota</taxon>
        <taxon>Pezizomycotina</taxon>
        <taxon>Eurotiomycetes</taxon>
        <taxon>Eurotiomycetidae</taxon>
        <taxon>Eurotiales</taxon>
        <taxon>Aspergillaceae</taxon>
        <taxon>Penicillium</taxon>
    </lineage>
</organism>
<dbReference type="Proteomes" id="UP000042958">
    <property type="component" value="Unassembled WGS sequence"/>
</dbReference>
<sequence length="903" mass="100494">MFSSTSTRDRLRRSMSTRSMRRARPSRKPKQVDPEIAKAQAKAAAARAMRLSTSSSEPKAYDRLGGPAQVAIPKRRPGSGLRYTEDGASVCSASIVPPVTPRQSMEKNGLHREHTLEAAAALPPITELRGLDGRDSSVPSSYRRLRKAKSMFSTRTRSSQVPFGPPAISPRHAFELERSPEIELPRTLRPSVSFIRGRHQSNRAIRHAKSHDVAIQLARNQFAEEAGSPGIQIRRSSFFNRRRRDHKPFRKTFRVTSDTRPIPGSKAEPTSRWASRHRSRTFSSSIKNGFRRVFGISRPAEQQGSEFSLEEDVIPTATPETTMETHPAERMVGGYFDMDQIVTSSPLPVESPGGESLCTSKSRVTSWADSSVANTVMTRKTRHRQSLSLIEEHGDPNKQLPQVPADRTRHQPPLCESNFGELDEGSSPGVFNNWADSNDLYSALMQQIRRQVVHTPDEDIVFGTVPEYRAIPERTSSVYSQRSKRTIRHIPSEESSTAGSFATARVGVSKSPQRRQPGPRVHPPDKISRRMSNQEIHPRLETFSGGDSPCSMCVIGQGPDEETGSIVIARFEPLSPGTESPSVYSRTTGGNTPTKGSSGCMANLIDDETGTATIFASQRTAYSSPTRSNGSATLGSPVQHSADWQKWMSSQIERIEKASPGRQHIRENAQFDGDEDEIFMGMLKRAPAPIPETAGEPYLPEGERCSDSLPQAEPKPLAQNNFSRPFSRASSVRAILSSQNIQPLEPMQTLPNPSGTEDMSQPSISDAPPVRDPSKQMPSPVRIRSSNMLAPPKSPTPRRAGLDLQKRMWTQEQYRRYSARRPVANGKSNSFRSMRSYRDSRGMNNENSRQQDEHEDMMDDYHKLQDIHSTISTKRMVDMFLDSRRKQMARDPSGSTTVGEAFI</sequence>
<feature type="compositionally biased region" description="Polar residues" evidence="1">
    <location>
        <begin position="577"/>
        <end position="597"/>
    </location>
</feature>
<feature type="region of interest" description="Disordered" evidence="1">
    <location>
        <begin position="739"/>
        <end position="801"/>
    </location>
</feature>
<feature type="region of interest" description="Disordered" evidence="1">
    <location>
        <begin position="49"/>
        <end position="70"/>
    </location>
</feature>
<evidence type="ECO:0000313" key="3">
    <source>
        <dbReference type="Proteomes" id="UP000042958"/>
    </source>
</evidence>
<dbReference type="STRING" id="104259.A0A0F7TW29"/>